<organism evidence="2 3">
    <name type="scientific">Caballeronia sordidicola</name>
    <name type="common">Burkholderia sordidicola</name>
    <dbReference type="NCBI Taxonomy" id="196367"/>
    <lineage>
        <taxon>Bacteria</taxon>
        <taxon>Pseudomonadati</taxon>
        <taxon>Pseudomonadota</taxon>
        <taxon>Betaproteobacteria</taxon>
        <taxon>Burkholderiales</taxon>
        <taxon>Burkholderiaceae</taxon>
        <taxon>Caballeronia</taxon>
    </lineage>
</organism>
<sequence>MKGGRSGLRALHGCSGKEASKARDVNTRPPCGHDPRPVAQEHSPQEIACQKASRTGHFFTHRNDSDANDLGQSPDECDTLTVLPA</sequence>
<evidence type="ECO:0000256" key="1">
    <source>
        <dbReference type="SAM" id="MobiDB-lite"/>
    </source>
</evidence>
<accession>A0A242NAX4</accession>
<proteinExistence type="predicted"/>
<comment type="caution">
    <text evidence="2">The sequence shown here is derived from an EMBL/GenBank/DDBJ whole genome shotgun (WGS) entry which is preliminary data.</text>
</comment>
<evidence type="ECO:0000313" key="2">
    <source>
        <dbReference type="EMBL" id="OTP80845.1"/>
    </source>
</evidence>
<gene>
    <name evidence="2" type="ORF">PAMC26510_01180</name>
</gene>
<feature type="compositionally biased region" description="Basic and acidic residues" evidence="1">
    <location>
        <begin position="18"/>
        <end position="36"/>
    </location>
</feature>
<evidence type="ECO:0000313" key="3">
    <source>
        <dbReference type="Proteomes" id="UP000194546"/>
    </source>
</evidence>
<dbReference type="Proteomes" id="UP000194546">
    <property type="component" value="Unassembled WGS sequence"/>
</dbReference>
<feature type="region of interest" description="Disordered" evidence="1">
    <location>
        <begin position="1"/>
        <end position="85"/>
    </location>
</feature>
<dbReference type="AlphaFoldDB" id="A0A242NAX4"/>
<reference evidence="2 3" key="1">
    <citation type="submission" date="2017-03" db="EMBL/GenBank/DDBJ databases">
        <title>Genome analysis of strain PAMC 26510.</title>
        <authorList>
            <person name="Oh H.-M."/>
            <person name="Yang J.-A."/>
        </authorList>
    </citation>
    <scope>NUCLEOTIDE SEQUENCE [LARGE SCALE GENOMIC DNA]</scope>
    <source>
        <strain evidence="2 3">PAMC 26510</strain>
    </source>
</reference>
<name>A0A242NAX4_CABSO</name>
<protein>
    <submittedName>
        <fullName evidence="2">Uncharacterized protein</fullName>
    </submittedName>
</protein>
<dbReference type="EMBL" id="NBTY01000003">
    <property type="protein sequence ID" value="OTP80845.1"/>
    <property type="molecule type" value="Genomic_DNA"/>
</dbReference>